<keyword evidence="3" id="KW-1185">Reference proteome</keyword>
<feature type="region of interest" description="Disordered" evidence="1">
    <location>
        <begin position="1"/>
        <end position="27"/>
    </location>
</feature>
<dbReference type="EMBL" id="PGOL01002928">
    <property type="protein sequence ID" value="PKI44216.1"/>
    <property type="molecule type" value="Genomic_DNA"/>
</dbReference>
<proteinExistence type="predicted"/>
<accession>A0A2I0ILH1</accession>
<dbReference type="AlphaFoldDB" id="A0A2I0ILH1"/>
<gene>
    <name evidence="2" type="ORF">CRG98_035399</name>
</gene>
<evidence type="ECO:0000256" key="1">
    <source>
        <dbReference type="SAM" id="MobiDB-lite"/>
    </source>
</evidence>
<protein>
    <submittedName>
        <fullName evidence="2">Uncharacterized protein</fullName>
    </submittedName>
</protein>
<comment type="caution">
    <text evidence="2">The sequence shown here is derived from an EMBL/GenBank/DDBJ whole genome shotgun (WGS) entry which is preliminary data.</text>
</comment>
<dbReference type="Proteomes" id="UP000233551">
    <property type="component" value="Unassembled WGS sequence"/>
</dbReference>
<evidence type="ECO:0000313" key="3">
    <source>
        <dbReference type="Proteomes" id="UP000233551"/>
    </source>
</evidence>
<sequence length="74" mass="8193">MEEKERGEIGAVRVPSPAPTTTEEVASDFYGRRRPPMLWWGTTTEPPLLQFRPALLDIAGDLPLDGGVYIHSIS</sequence>
<organism evidence="2 3">
    <name type="scientific">Punica granatum</name>
    <name type="common">Pomegranate</name>
    <dbReference type="NCBI Taxonomy" id="22663"/>
    <lineage>
        <taxon>Eukaryota</taxon>
        <taxon>Viridiplantae</taxon>
        <taxon>Streptophyta</taxon>
        <taxon>Embryophyta</taxon>
        <taxon>Tracheophyta</taxon>
        <taxon>Spermatophyta</taxon>
        <taxon>Magnoliopsida</taxon>
        <taxon>eudicotyledons</taxon>
        <taxon>Gunneridae</taxon>
        <taxon>Pentapetalae</taxon>
        <taxon>rosids</taxon>
        <taxon>malvids</taxon>
        <taxon>Myrtales</taxon>
        <taxon>Lythraceae</taxon>
        <taxon>Punica</taxon>
    </lineage>
</organism>
<reference evidence="2 3" key="1">
    <citation type="submission" date="2017-11" db="EMBL/GenBank/DDBJ databases">
        <title>De-novo sequencing of pomegranate (Punica granatum L.) genome.</title>
        <authorList>
            <person name="Akparov Z."/>
            <person name="Amiraslanov A."/>
            <person name="Hajiyeva S."/>
            <person name="Abbasov M."/>
            <person name="Kaur K."/>
            <person name="Hamwieh A."/>
            <person name="Solovyev V."/>
            <person name="Salamov A."/>
            <person name="Braich B."/>
            <person name="Kosarev P."/>
            <person name="Mahmoud A."/>
            <person name="Hajiyev E."/>
            <person name="Babayeva S."/>
            <person name="Izzatullayeva V."/>
            <person name="Mammadov A."/>
            <person name="Mammadov A."/>
            <person name="Sharifova S."/>
            <person name="Ojaghi J."/>
            <person name="Eynullazada K."/>
            <person name="Bayramov B."/>
            <person name="Abdulazimova A."/>
            <person name="Shahmuradov I."/>
        </authorList>
    </citation>
    <scope>NUCLEOTIDE SEQUENCE [LARGE SCALE GENOMIC DNA]</scope>
    <source>
        <strain evidence="3">cv. AG2017</strain>
        <tissue evidence="2">Leaf</tissue>
    </source>
</reference>
<evidence type="ECO:0000313" key="2">
    <source>
        <dbReference type="EMBL" id="PKI44216.1"/>
    </source>
</evidence>
<name>A0A2I0ILH1_PUNGR</name>